<name>A0A0K0DB99_ANGCA</name>
<evidence type="ECO:0000313" key="3">
    <source>
        <dbReference type="WBParaSite" id="ACAC_0000766701-mRNA-1"/>
    </source>
</evidence>
<reference evidence="3" key="2">
    <citation type="submission" date="2017-02" db="UniProtKB">
        <authorList>
            <consortium name="WormBaseParasite"/>
        </authorList>
    </citation>
    <scope>IDENTIFICATION</scope>
</reference>
<keyword evidence="1" id="KW-0812">Transmembrane</keyword>
<accession>A0A0K0DB99</accession>
<organism evidence="2 3">
    <name type="scientific">Angiostrongylus cantonensis</name>
    <name type="common">Rat lungworm</name>
    <dbReference type="NCBI Taxonomy" id="6313"/>
    <lineage>
        <taxon>Eukaryota</taxon>
        <taxon>Metazoa</taxon>
        <taxon>Ecdysozoa</taxon>
        <taxon>Nematoda</taxon>
        <taxon>Chromadorea</taxon>
        <taxon>Rhabditida</taxon>
        <taxon>Rhabditina</taxon>
        <taxon>Rhabditomorpha</taxon>
        <taxon>Strongyloidea</taxon>
        <taxon>Metastrongylidae</taxon>
        <taxon>Angiostrongylus</taxon>
    </lineage>
</organism>
<feature type="transmembrane region" description="Helical" evidence="1">
    <location>
        <begin position="31"/>
        <end position="56"/>
    </location>
</feature>
<keyword evidence="1" id="KW-0472">Membrane</keyword>
<evidence type="ECO:0000256" key="1">
    <source>
        <dbReference type="SAM" id="Phobius"/>
    </source>
</evidence>
<keyword evidence="2" id="KW-1185">Reference proteome</keyword>
<reference evidence="2" key="1">
    <citation type="submission" date="2012-09" db="EMBL/GenBank/DDBJ databases">
        <authorList>
            <person name="Martin A.A."/>
        </authorList>
    </citation>
    <scope>NUCLEOTIDE SEQUENCE</scope>
</reference>
<keyword evidence="1" id="KW-1133">Transmembrane helix</keyword>
<protein>
    <submittedName>
        <fullName evidence="3">MATE efflux family protein</fullName>
    </submittedName>
</protein>
<dbReference type="AlphaFoldDB" id="A0A0K0DB99"/>
<dbReference type="Proteomes" id="UP000035642">
    <property type="component" value="Unassembled WGS sequence"/>
</dbReference>
<dbReference type="WBParaSite" id="ACAC_0000766701-mRNA-1">
    <property type="protein sequence ID" value="ACAC_0000766701-mRNA-1"/>
    <property type="gene ID" value="ACAC_0000766701"/>
</dbReference>
<sequence length="82" mass="9007">MFWFFMCKMMKRIENVATNLVRSIGGLPSGAVATVIAALGGGCFDVLFLCKFALFINGGYTSSRWSQAGTPPFLVYEQRSDI</sequence>
<proteinExistence type="predicted"/>
<evidence type="ECO:0000313" key="2">
    <source>
        <dbReference type="Proteomes" id="UP000035642"/>
    </source>
</evidence>